<dbReference type="Proteomes" id="UP001202479">
    <property type="component" value="Unassembled WGS sequence"/>
</dbReference>
<sequence>MSLLLRRFNSSTAQEAKRAQAAQLAIQSLKDVGSLLSPSSGSDDPATQPIDTKPIFQDPTLFPHLSLLHQGQVVAELQEKYDKKWTKLSKQDKLLGYFISFGNWGVREKFSDWRSNSSPPLDLPFQVPSNARVGKPGDIVKKLEPVNLSETEVRKDQFNTKKMDPMSKVLIFAILMITMIAVYRDKKIGERGKPKELLIVDKYQVEREKRKKEEEEREAKEKLEQEEEERKRNRRKWYYLYLR</sequence>
<dbReference type="GeneID" id="73380225"/>
<comment type="caution">
    <text evidence="3">The sequence shown here is derived from an EMBL/GenBank/DDBJ whole genome shotgun (WGS) entry which is preliminary data.</text>
</comment>
<dbReference type="SUPFAM" id="SSF81406">
    <property type="entry name" value="Mitochondrial cytochrome c oxidase subunit IV"/>
    <property type="match status" value="1"/>
</dbReference>
<dbReference type="AlphaFoldDB" id="A0AAI9SXL4"/>
<name>A0AAI9SXL4_9ASCO</name>
<evidence type="ECO:0000313" key="3">
    <source>
        <dbReference type="EMBL" id="KAI3404613.1"/>
    </source>
</evidence>
<keyword evidence="4" id="KW-1185">Reference proteome</keyword>
<keyword evidence="2" id="KW-0472">Membrane</keyword>
<accession>A0AAI9SXL4</accession>
<keyword evidence="2" id="KW-0812">Transmembrane</keyword>
<evidence type="ECO:0000256" key="1">
    <source>
        <dbReference type="SAM" id="MobiDB-lite"/>
    </source>
</evidence>
<gene>
    <name evidence="3" type="ORF">KGF56_002608</name>
</gene>
<dbReference type="GO" id="GO:0006123">
    <property type="term" value="P:mitochondrial electron transport, cytochrome c to oxygen"/>
    <property type="evidence" value="ECO:0007669"/>
    <property type="project" value="InterPro"/>
</dbReference>
<feature type="region of interest" description="Disordered" evidence="1">
    <location>
        <begin position="207"/>
        <end position="232"/>
    </location>
</feature>
<dbReference type="GO" id="GO:0005739">
    <property type="term" value="C:mitochondrion"/>
    <property type="evidence" value="ECO:0007669"/>
    <property type="project" value="GOC"/>
</dbReference>
<dbReference type="GO" id="GO:0045277">
    <property type="term" value="C:respiratory chain complex IV"/>
    <property type="evidence" value="ECO:0007669"/>
    <property type="project" value="InterPro"/>
</dbReference>
<feature type="compositionally biased region" description="Basic and acidic residues" evidence="1">
    <location>
        <begin position="207"/>
        <end position="231"/>
    </location>
</feature>
<organism evidence="3 4">
    <name type="scientific">Candida oxycetoniae</name>
    <dbReference type="NCBI Taxonomy" id="497107"/>
    <lineage>
        <taxon>Eukaryota</taxon>
        <taxon>Fungi</taxon>
        <taxon>Dikarya</taxon>
        <taxon>Ascomycota</taxon>
        <taxon>Saccharomycotina</taxon>
        <taxon>Pichiomycetes</taxon>
        <taxon>Debaryomycetaceae</taxon>
        <taxon>Candida/Lodderomyces clade</taxon>
        <taxon>Candida</taxon>
    </lineage>
</organism>
<dbReference type="InterPro" id="IPR036639">
    <property type="entry name" value="Cyt_c_oxidase_su4_sf"/>
</dbReference>
<protein>
    <recommendedName>
        <fullName evidence="5">Genetic interactor of prohibitin 7, mitochondrial</fullName>
    </recommendedName>
</protein>
<reference evidence="3" key="1">
    <citation type="journal article" date="2022" name="DNA Res.">
        <title>Genome analysis of five recently described species of the CUG-Ser clade uncovers Candida theae as a new hybrid lineage with pathogenic potential in the Candida parapsilosis species complex.</title>
        <authorList>
            <person name="Mixao V."/>
            <person name="Del Olmo V."/>
            <person name="Hegedusova E."/>
            <person name="Saus E."/>
            <person name="Pryszcz L."/>
            <person name="Cillingova A."/>
            <person name="Nosek J."/>
            <person name="Gabaldon T."/>
        </authorList>
    </citation>
    <scope>NUCLEOTIDE SEQUENCE</scope>
    <source>
        <strain evidence="3">CBS 10844</strain>
    </source>
</reference>
<dbReference type="RefSeq" id="XP_049180358.1">
    <property type="nucleotide sequence ID" value="XM_049323856.1"/>
</dbReference>
<proteinExistence type="predicted"/>
<keyword evidence="2" id="KW-1133">Transmembrane helix</keyword>
<dbReference type="EMBL" id="JAHUZD010000092">
    <property type="protein sequence ID" value="KAI3404613.1"/>
    <property type="molecule type" value="Genomic_DNA"/>
</dbReference>
<evidence type="ECO:0000313" key="4">
    <source>
        <dbReference type="Proteomes" id="UP001202479"/>
    </source>
</evidence>
<feature type="transmembrane region" description="Helical" evidence="2">
    <location>
        <begin position="165"/>
        <end position="183"/>
    </location>
</feature>
<evidence type="ECO:0008006" key="5">
    <source>
        <dbReference type="Google" id="ProtNLM"/>
    </source>
</evidence>
<evidence type="ECO:0000256" key="2">
    <source>
        <dbReference type="SAM" id="Phobius"/>
    </source>
</evidence>